<reference evidence="2" key="1">
    <citation type="journal article" date="2010" name="Genome Biol.">
        <title>Genome sequence of the necrotrophic plant pathogen Pythium ultimum reveals original pathogenicity mechanisms and effector repertoire.</title>
        <authorList>
            <person name="Levesque C.A."/>
            <person name="Brouwer H."/>
            <person name="Cano L."/>
            <person name="Hamilton J.P."/>
            <person name="Holt C."/>
            <person name="Huitema E."/>
            <person name="Raffaele S."/>
            <person name="Robideau G.P."/>
            <person name="Thines M."/>
            <person name="Win J."/>
            <person name="Zerillo M.M."/>
            <person name="Beakes G.W."/>
            <person name="Boore J.L."/>
            <person name="Busam D."/>
            <person name="Dumas B."/>
            <person name="Ferriera S."/>
            <person name="Fuerstenberg S.I."/>
            <person name="Gachon C.M."/>
            <person name="Gaulin E."/>
            <person name="Govers F."/>
            <person name="Grenville-Briggs L."/>
            <person name="Horner N."/>
            <person name="Hostetler J."/>
            <person name="Jiang R.H."/>
            <person name="Johnson J."/>
            <person name="Krajaejun T."/>
            <person name="Lin H."/>
            <person name="Meijer H.J."/>
            <person name="Moore B."/>
            <person name="Morris P."/>
            <person name="Phuntmart V."/>
            <person name="Puiu D."/>
            <person name="Shetty J."/>
            <person name="Stajich J.E."/>
            <person name="Tripathy S."/>
            <person name="Wawra S."/>
            <person name="van West P."/>
            <person name="Whitty B.R."/>
            <person name="Coutinho P.M."/>
            <person name="Henrissat B."/>
            <person name="Martin F."/>
            <person name="Thomas P.D."/>
            <person name="Tyler B.M."/>
            <person name="De Vries R.P."/>
            <person name="Kamoun S."/>
            <person name="Yandell M."/>
            <person name="Tisserat N."/>
            <person name="Buell C.R."/>
        </authorList>
    </citation>
    <scope>NUCLEOTIDE SEQUENCE</scope>
    <source>
        <strain evidence="2">DAOM:BR144</strain>
    </source>
</reference>
<accession>K3WQK1</accession>
<dbReference type="Proteomes" id="UP000019132">
    <property type="component" value="Unassembled WGS sequence"/>
</dbReference>
<evidence type="ECO:0000313" key="2">
    <source>
        <dbReference type="Proteomes" id="UP000019132"/>
    </source>
</evidence>
<sequence>MRLECGESNRKMREYAATHFDVQNETILGKFHLRYASDYGAGSSRCRSVVEATRSIFLTVLCIDSVNDNGEPVDGYMIKDRI</sequence>
<reference evidence="2" key="2">
    <citation type="submission" date="2010-04" db="EMBL/GenBank/DDBJ databases">
        <authorList>
            <person name="Buell R."/>
            <person name="Hamilton J."/>
            <person name="Hostetler J."/>
        </authorList>
    </citation>
    <scope>NUCLEOTIDE SEQUENCE [LARGE SCALE GENOMIC DNA]</scope>
    <source>
        <strain evidence="2">DAOM:BR144</strain>
    </source>
</reference>
<dbReference type="InParanoid" id="K3WQK1"/>
<organism evidence="1 2">
    <name type="scientific">Globisporangium ultimum (strain ATCC 200006 / CBS 805.95 / DAOM BR144)</name>
    <name type="common">Pythium ultimum</name>
    <dbReference type="NCBI Taxonomy" id="431595"/>
    <lineage>
        <taxon>Eukaryota</taxon>
        <taxon>Sar</taxon>
        <taxon>Stramenopiles</taxon>
        <taxon>Oomycota</taxon>
        <taxon>Peronosporomycetes</taxon>
        <taxon>Pythiales</taxon>
        <taxon>Pythiaceae</taxon>
        <taxon>Globisporangium</taxon>
    </lineage>
</organism>
<dbReference type="EnsemblProtists" id="PYU1_T007243">
    <property type="protein sequence ID" value="PYU1_T007243"/>
    <property type="gene ID" value="PYU1_G007228"/>
</dbReference>
<name>K3WQK1_GLOUD</name>
<evidence type="ECO:0000313" key="1">
    <source>
        <dbReference type="EnsemblProtists" id="PYU1_T007243"/>
    </source>
</evidence>
<keyword evidence="2" id="KW-1185">Reference proteome</keyword>
<dbReference type="AlphaFoldDB" id="K3WQK1"/>
<dbReference type="VEuPathDB" id="FungiDB:PYU1_G007228"/>
<reference evidence="1" key="3">
    <citation type="submission" date="2015-02" db="UniProtKB">
        <authorList>
            <consortium name="EnsemblProtists"/>
        </authorList>
    </citation>
    <scope>IDENTIFICATION</scope>
    <source>
        <strain evidence="1">DAOM BR144</strain>
    </source>
</reference>
<proteinExistence type="predicted"/>
<protein>
    <submittedName>
        <fullName evidence="1">Uncharacterized protein</fullName>
    </submittedName>
</protein>
<dbReference type="EMBL" id="GL376629">
    <property type="status" value="NOT_ANNOTATED_CDS"/>
    <property type="molecule type" value="Genomic_DNA"/>
</dbReference>
<dbReference type="HOGENOM" id="CLU_2563495_0_0_1"/>